<evidence type="ECO:0000259" key="1">
    <source>
        <dbReference type="Pfam" id="PF03281"/>
    </source>
</evidence>
<reference evidence="2" key="2">
    <citation type="submission" date="2020-11" db="EMBL/GenBank/DDBJ databases">
        <authorList>
            <person name="McCartney M.A."/>
            <person name="Auch B."/>
            <person name="Kono T."/>
            <person name="Mallez S."/>
            <person name="Becker A."/>
            <person name="Gohl D.M."/>
            <person name="Silverstein K.A.T."/>
            <person name="Koren S."/>
            <person name="Bechman K.B."/>
            <person name="Herman A."/>
            <person name="Abrahante J.E."/>
            <person name="Garbe J."/>
        </authorList>
    </citation>
    <scope>NUCLEOTIDE SEQUENCE</scope>
    <source>
        <strain evidence="2">Duluth1</strain>
        <tissue evidence="2">Whole animal</tissue>
    </source>
</reference>
<proteinExistence type="predicted"/>
<organism evidence="2 3">
    <name type="scientific">Dreissena polymorpha</name>
    <name type="common">Zebra mussel</name>
    <name type="synonym">Mytilus polymorpha</name>
    <dbReference type="NCBI Taxonomy" id="45954"/>
    <lineage>
        <taxon>Eukaryota</taxon>
        <taxon>Metazoa</taxon>
        <taxon>Spiralia</taxon>
        <taxon>Lophotrochozoa</taxon>
        <taxon>Mollusca</taxon>
        <taxon>Bivalvia</taxon>
        <taxon>Autobranchia</taxon>
        <taxon>Heteroconchia</taxon>
        <taxon>Euheterodonta</taxon>
        <taxon>Imparidentia</taxon>
        <taxon>Neoheterodontei</taxon>
        <taxon>Myida</taxon>
        <taxon>Dreissenoidea</taxon>
        <taxon>Dreissenidae</taxon>
        <taxon>Dreissena</taxon>
    </lineage>
</organism>
<reference evidence="2" key="1">
    <citation type="journal article" date="2019" name="bioRxiv">
        <title>The Genome of the Zebra Mussel, Dreissena polymorpha: A Resource for Invasive Species Research.</title>
        <authorList>
            <person name="McCartney M.A."/>
            <person name="Auch B."/>
            <person name="Kono T."/>
            <person name="Mallez S."/>
            <person name="Zhang Y."/>
            <person name="Obille A."/>
            <person name="Becker A."/>
            <person name="Abrahante J.E."/>
            <person name="Garbe J."/>
            <person name="Badalamenti J.P."/>
            <person name="Herman A."/>
            <person name="Mangelson H."/>
            <person name="Liachko I."/>
            <person name="Sullivan S."/>
            <person name="Sone E.D."/>
            <person name="Koren S."/>
            <person name="Silverstein K.A.T."/>
            <person name="Beckman K.B."/>
            <person name="Gohl D.M."/>
        </authorList>
    </citation>
    <scope>NUCLEOTIDE SEQUENCE</scope>
    <source>
        <strain evidence="2">Duluth1</strain>
        <tissue evidence="2">Whole animal</tissue>
    </source>
</reference>
<evidence type="ECO:0000313" key="2">
    <source>
        <dbReference type="EMBL" id="KAH3739673.1"/>
    </source>
</evidence>
<dbReference type="EMBL" id="JAIWYP010000011">
    <property type="protein sequence ID" value="KAH3739673.1"/>
    <property type="molecule type" value="Genomic_DNA"/>
</dbReference>
<dbReference type="Pfam" id="PF03281">
    <property type="entry name" value="Mab-21"/>
    <property type="match status" value="1"/>
</dbReference>
<dbReference type="AlphaFoldDB" id="A0A9D4I0I2"/>
<dbReference type="InterPro" id="IPR046903">
    <property type="entry name" value="Mab-21-like_nuc_Trfase"/>
</dbReference>
<keyword evidence="3" id="KW-1185">Reference proteome</keyword>
<sequence>MLPLVLCVEHGIDINTIPLEMTVFRTNAHTYAHPGHCTLLLERLGHNGHPVLLSALFHDSNGRSLLSSDIFVQKCSSADRDPNEVRHTRAGPSNPATFVGVLNTDTVFAISIQCRNILQRWAKRARRWPSPEIVKTVVSIGSLVTHVGFKGSENKNVEWRVCFNTGEAYLMNCLNNTQINSYVLLKLIVKNVLNPISKELTSYIVKNILLWLAETNPK</sequence>
<name>A0A9D4I0I2_DREPO</name>
<accession>A0A9D4I0I2</accession>
<dbReference type="PANTHER" id="PTHR10656">
    <property type="entry name" value="CELL FATE DETERMINING PROTEIN MAB21-RELATED"/>
    <property type="match status" value="1"/>
</dbReference>
<protein>
    <recommendedName>
        <fullName evidence="1">Mab-21-like nucleotidyltransferase domain-containing protein</fullName>
    </recommendedName>
</protein>
<feature type="domain" description="Mab-21-like nucleotidyltransferase" evidence="1">
    <location>
        <begin position="108"/>
        <end position="172"/>
    </location>
</feature>
<evidence type="ECO:0000313" key="3">
    <source>
        <dbReference type="Proteomes" id="UP000828390"/>
    </source>
</evidence>
<dbReference type="Gene3D" id="1.10.1410.40">
    <property type="match status" value="1"/>
</dbReference>
<dbReference type="Proteomes" id="UP000828390">
    <property type="component" value="Unassembled WGS sequence"/>
</dbReference>
<dbReference type="PANTHER" id="PTHR10656:SF69">
    <property type="entry name" value="MAB-21-LIKE HHH_H2TH-LIKE DOMAIN-CONTAINING PROTEIN"/>
    <property type="match status" value="1"/>
</dbReference>
<gene>
    <name evidence="2" type="ORF">DPMN_046328</name>
</gene>
<comment type="caution">
    <text evidence="2">The sequence shown here is derived from an EMBL/GenBank/DDBJ whole genome shotgun (WGS) entry which is preliminary data.</text>
</comment>